<feature type="non-terminal residue" evidence="1">
    <location>
        <position position="1"/>
    </location>
</feature>
<comment type="caution">
    <text evidence="1">The sequence shown here is derived from an EMBL/GenBank/DDBJ whole genome shotgun (WGS) entry which is preliminary data.</text>
</comment>
<proteinExistence type="predicted"/>
<gene>
    <name evidence="1" type="ORF">GOODEAATRI_033861</name>
</gene>
<dbReference type="Proteomes" id="UP001476798">
    <property type="component" value="Unassembled WGS sequence"/>
</dbReference>
<organism evidence="1 2">
    <name type="scientific">Goodea atripinnis</name>
    <dbReference type="NCBI Taxonomy" id="208336"/>
    <lineage>
        <taxon>Eukaryota</taxon>
        <taxon>Metazoa</taxon>
        <taxon>Chordata</taxon>
        <taxon>Craniata</taxon>
        <taxon>Vertebrata</taxon>
        <taxon>Euteleostomi</taxon>
        <taxon>Actinopterygii</taxon>
        <taxon>Neopterygii</taxon>
        <taxon>Teleostei</taxon>
        <taxon>Neoteleostei</taxon>
        <taxon>Acanthomorphata</taxon>
        <taxon>Ovalentaria</taxon>
        <taxon>Atherinomorphae</taxon>
        <taxon>Cyprinodontiformes</taxon>
        <taxon>Goodeidae</taxon>
        <taxon>Goodea</taxon>
    </lineage>
</organism>
<dbReference type="EMBL" id="JAHRIO010037553">
    <property type="protein sequence ID" value="MEQ2170276.1"/>
    <property type="molecule type" value="Genomic_DNA"/>
</dbReference>
<sequence length="130" mass="14220">GVKPGPVVAMVVLKPKLGATTASGLRYVISNLIGSLQFVDKFVDLIVKINVLDHLMIFHPSVALLSSKSFILPPSTSDSQSVVLVNRLQCVKINVIKCCVISDLHFTRPTAVSSHTRHPQSWTSLCWNEI</sequence>
<evidence type="ECO:0000313" key="2">
    <source>
        <dbReference type="Proteomes" id="UP001476798"/>
    </source>
</evidence>
<accession>A0ABV0NGY7</accession>
<name>A0ABV0NGY7_9TELE</name>
<protein>
    <submittedName>
        <fullName evidence="1">Uncharacterized protein</fullName>
    </submittedName>
</protein>
<evidence type="ECO:0000313" key="1">
    <source>
        <dbReference type="EMBL" id="MEQ2170276.1"/>
    </source>
</evidence>
<keyword evidence="2" id="KW-1185">Reference proteome</keyword>
<reference evidence="1 2" key="1">
    <citation type="submission" date="2021-06" db="EMBL/GenBank/DDBJ databases">
        <authorList>
            <person name="Palmer J.M."/>
        </authorList>
    </citation>
    <scope>NUCLEOTIDE SEQUENCE [LARGE SCALE GENOMIC DNA]</scope>
    <source>
        <strain evidence="1 2">GA_2019</strain>
        <tissue evidence="1">Muscle</tissue>
    </source>
</reference>